<evidence type="ECO:0000313" key="3">
    <source>
        <dbReference type="Proteomes" id="UP001152795"/>
    </source>
</evidence>
<dbReference type="Gene3D" id="2.30.30.190">
    <property type="entry name" value="CAP Gly-rich-like domain"/>
    <property type="match status" value="1"/>
</dbReference>
<feature type="compositionally biased region" description="Basic and acidic residues" evidence="1">
    <location>
        <begin position="729"/>
        <end position="741"/>
    </location>
</feature>
<feature type="compositionally biased region" description="Polar residues" evidence="1">
    <location>
        <begin position="697"/>
        <end position="714"/>
    </location>
</feature>
<feature type="compositionally biased region" description="Basic residues" evidence="1">
    <location>
        <begin position="447"/>
        <end position="458"/>
    </location>
</feature>
<feature type="compositionally biased region" description="Polar residues" evidence="1">
    <location>
        <begin position="524"/>
        <end position="548"/>
    </location>
</feature>
<gene>
    <name evidence="2" type="ORF">PACLA_8A054730</name>
</gene>
<feature type="region of interest" description="Disordered" evidence="1">
    <location>
        <begin position="278"/>
        <end position="610"/>
    </location>
</feature>
<keyword evidence="3" id="KW-1185">Reference proteome</keyword>
<organism evidence="2 3">
    <name type="scientific">Paramuricea clavata</name>
    <name type="common">Red gorgonian</name>
    <name type="synonym">Violescent sea-whip</name>
    <dbReference type="NCBI Taxonomy" id="317549"/>
    <lineage>
        <taxon>Eukaryota</taxon>
        <taxon>Metazoa</taxon>
        <taxon>Cnidaria</taxon>
        <taxon>Anthozoa</taxon>
        <taxon>Octocorallia</taxon>
        <taxon>Malacalcyonacea</taxon>
        <taxon>Plexauridae</taxon>
        <taxon>Paramuricea</taxon>
    </lineage>
</organism>
<feature type="compositionally biased region" description="Basic and acidic residues" evidence="1">
    <location>
        <begin position="464"/>
        <end position="523"/>
    </location>
</feature>
<protein>
    <submittedName>
        <fullName evidence="2">Uncharacterized protein</fullName>
    </submittedName>
</protein>
<feature type="compositionally biased region" description="Polar residues" evidence="1">
    <location>
        <begin position="979"/>
        <end position="992"/>
    </location>
</feature>
<feature type="region of interest" description="Disordered" evidence="1">
    <location>
        <begin position="1319"/>
        <end position="1626"/>
    </location>
</feature>
<feature type="compositionally biased region" description="Basic and acidic residues" evidence="1">
    <location>
        <begin position="249"/>
        <end position="259"/>
    </location>
</feature>
<feature type="compositionally biased region" description="Polar residues" evidence="1">
    <location>
        <begin position="278"/>
        <end position="291"/>
    </location>
</feature>
<evidence type="ECO:0000313" key="2">
    <source>
        <dbReference type="EMBL" id="CAB3980575.1"/>
    </source>
</evidence>
<feature type="compositionally biased region" description="Basic and acidic residues" evidence="1">
    <location>
        <begin position="150"/>
        <end position="164"/>
    </location>
</feature>
<dbReference type="Proteomes" id="UP001152795">
    <property type="component" value="Unassembled WGS sequence"/>
</dbReference>
<feature type="compositionally biased region" description="Basic and acidic residues" evidence="1">
    <location>
        <begin position="1509"/>
        <end position="1519"/>
    </location>
</feature>
<feature type="compositionally biased region" description="Polar residues" evidence="1">
    <location>
        <begin position="775"/>
        <end position="799"/>
    </location>
</feature>
<dbReference type="SMART" id="SM01052">
    <property type="entry name" value="CAP_GLY"/>
    <property type="match status" value="1"/>
</dbReference>
<comment type="caution">
    <text evidence="2">The sequence shown here is derived from an EMBL/GenBank/DDBJ whole genome shotgun (WGS) entry which is preliminary data.</text>
</comment>
<accession>A0A6S7FLB7</accession>
<dbReference type="SUPFAM" id="SSF74924">
    <property type="entry name" value="Cap-Gly domain"/>
    <property type="match status" value="1"/>
</dbReference>
<feature type="compositionally biased region" description="Low complexity" evidence="1">
    <location>
        <begin position="1106"/>
        <end position="1115"/>
    </location>
</feature>
<dbReference type="EMBL" id="CACRXK020000303">
    <property type="protein sequence ID" value="CAB3980575.1"/>
    <property type="molecule type" value="Genomic_DNA"/>
</dbReference>
<feature type="compositionally biased region" description="Low complexity" evidence="1">
    <location>
        <begin position="1413"/>
        <end position="1424"/>
    </location>
</feature>
<feature type="compositionally biased region" description="Polar residues" evidence="1">
    <location>
        <begin position="1079"/>
        <end position="1098"/>
    </location>
</feature>
<feature type="compositionally biased region" description="Polar residues" evidence="1">
    <location>
        <begin position="807"/>
        <end position="817"/>
    </location>
</feature>
<proteinExistence type="predicted"/>
<feature type="compositionally biased region" description="Basic and acidic residues" evidence="1">
    <location>
        <begin position="222"/>
        <end position="238"/>
    </location>
</feature>
<dbReference type="Pfam" id="PF01302">
    <property type="entry name" value="CAP_GLY"/>
    <property type="match status" value="1"/>
</dbReference>
<evidence type="ECO:0000256" key="1">
    <source>
        <dbReference type="SAM" id="MobiDB-lite"/>
    </source>
</evidence>
<feature type="compositionally biased region" description="Basic and acidic residues" evidence="1">
    <location>
        <begin position="1527"/>
        <end position="1541"/>
    </location>
</feature>
<feature type="compositionally biased region" description="Low complexity" evidence="1">
    <location>
        <begin position="1064"/>
        <end position="1078"/>
    </location>
</feature>
<feature type="compositionally biased region" description="Basic and acidic residues" evidence="1">
    <location>
        <begin position="549"/>
        <end position="566"/>
    </location>
</feature>
<feature type="compositionally biased region" description="Low complexity" evidence="1">
    <location>
        <begin position="1036"/>
        <end position="1052"/>
    </location>
</feature>
<feature type="compositionally biased region" description="Basic and acidic residues" evidence="1">
    <location>
        <begin position="1118"/>
        <end position="1131"/>
    </location>
</feature>
<feature type="compositionally biased region" description="Polar residues" evidence="1">
    <location>
        <begin position="647"/>
        <end position="673"/>
    </location>
</feature>
<feature type="compositionally biased region" description="Basic and acidic residues" evidence="1">
    <location>
        <begin position="1458"/>
        <end position="1475"/>
    </location>
</feature>
<feature type="region of interest" description="Disordered" evidence="1">
    <location>
        <begin position="638"/>
        <end position="1153"/>
    </location>
</feature>
<feature type="region of interest" description="Disordered" evidence="1">
    <location>
        <begin position="126"/>
        <end position="172"/>
    </location>
</feature>
<feature type="compositionally biased region" description="Polar residues" evidence="1">
    <location>
        <begin position="1576"/>
        <end position="1585"/>
    </location>
</feature>
<feature type="compositionally biased region" description="Basic and acidic residues" evidence="1">
    <location>
        <begin position="1487"/>
        <end position="1499"/>
    </location>
</feature>
<dbReference type="PROSITE" id="PS50245">
    <property type="entry name" value="CAP_GLY_2"/>
    <property type="match status" value="1"/>
</dbReference>
<feature type="compositionally biased region" description="Polar residues" evidence="1">
    <location>
        <begin position="126"/>
        <end position="149"/>
    </location>
</feature>
<feature type="compositionally biased region" description="Polar residues" evidence="1">
    <location>
        <begin position="1374"/>
        <end position="1383"/>
    </location>
</feature>
<reference evidence="2" key="1">
    <citation type="submission" date="2020-04" db="EMBL/GenBank/DDBJ databases">
        <authorList>
            <person name="Alioto T."/>
            <person name="Alioto T."/>
            <person name="Gomez Garrido J."/>
        </authorList>
    </citation>
    <scope>NUCLEOTIDE SEQUENCE</scope>
    <source>
        <strain evidence="2">A484AB</strain>
    </source>
</reference>
<feature type="compositionally biased region" description="Polar residues" evidence="1">
    <location>
        <begin position="846"/>
        <end position="873"/>
    </location>
</feature>
<feature type="compositionally biased region" description="Basic and acidic residues" evidence="1">
    <location>
        <begin position="831"/>
        <end position="845"/>
    </location>
</feature>
<feature type="compositionally biased region" description="Polar residues" evidence="1">
    <location>
        <begin position="881"/>
        <end position="967"/>
    </location>
</feature>
<feature type="compositionally biased region" description="Basic and acidic residues" evidence="1">
    <location>
        <begin position="1360"/>
        <end position="1373"/>
    </location>
</feature>
<name>A0A6S7FLB7_PARCT</name>
<feature type="compositionally biased region" description="Basic and acidic residues" evidence="1">
    <location>
        <begin position="300"/>
        <end position="314"/>
    </location>
</feature>
<feature type="compositionally biased region" description="Basic and acidic residues" evidence="1">
    <location>
        <begin position="1551"/>
        <end position="1564"/>
    </location>
</feature>
<dbReference type="OrthoDB" id="5983260at2759"/>
<feature type="compositionally biased region" description="Basic and acidic residues" evidence="1">
    <location>
        <begin position="337"/>
        <end position="446"/>
    </location>
</feature>
<feature type="compositionally biased region" description="Basic and acidic residues" evidence="1">
    <location>
        <begin position="575"/>
        <end position="594"/>
    </location>
</feature>
<feature type="region of interest" description="Disordered" evidence="1">
    <location>
        <begin position="190"/>
        <end position="259"/>
    </location>
</feature>
<feature type="compositionally biased region" description="Basic and acidic residues" evidence="1">
    <location>
        <begin position="1319"/>
        <end position="1328"/>
    </location>
</feature>
<dbReference type="InterPro" id="IPR036859">
    <property type="entry name" value="CAP-Gly_dom_sf"/>
</dbReference>
<feature type="compositionally biased region" description="Polar residues" evidence="1">
    <location>
        <begin position="595"/>
        <end position="607"/>
    </location>
</feature>
<dbReference type="InterPro" id="IPR000938">
    <property type="entry name" value="CAP-Gly_domain"/>
</dbReference>
<feature type="compositionally biased region" description="Basic and acidic residues" evidence="1">
    <location>
        <begin position="199"/>
        <end position="214"/>
    </location>
</feature>
<sequence>MQCPLCRESVADDNALQVHYLMSCLGYLENASTSQHKQAPPSKKVVQFRWIKTKPTLAREVYLISSVAGSVKLEWRPIDECFLSEQVEVSQGLHVCQLIVDGDSLSTDDFNVSDTSRTIDVLISEASQAEESTGNTSGGENHELPTQQKPHLDHTDEQDGRSEVTTRQLPPEGSLYRELLKHQILHGDSLETLTGDASSGRRDRTRGQRGDRTRGNGVATRISRDQRSGQDSAHRESTGVHITRPGHTARSDISDLPNERQRDDVLRDSMSSDELQQFLQPTRTRQESNGDAGNADVGTTEDRESSLSENEDHSVSLSSHEGLEKRPELLGQSNGETESRVQPDTRVSDQDPDVDANHEESVSDHRQETLLVDLREPSSGRDREGSSMGRRDESGSERRSDDNREGSSKARHRVPLDRGETTGDLPEKSSGDDRRRLSDDSRERPSSSRRKQSSRNRRGQSSGDGREPTGDINERPEDHRESSGSHREPSANKREALGGDNREHSEDNRDRSGDSREPSENNREQSSSLRTEASSGLRQETSSGLQERTSTDNHDPESVDRRERTSVGHLEGTSGDERRTSRSREGISESEDNRINPSSVNTSSYISLPTKLYPDLTQITRTDAFTNTRTTTVQSGLFSGDLISPRRSGTSLTDSHGLDSQTRGLISPGSSAASLPGRRGLDSENNVTGTDDLLFRSYSTGHSGVRTNTAFTRDNPSRDFTAPTSDSAPSRETKTQSKDIGGHNGEISAQRRDESGPSHEIGAQSTDVGAPNREISAQSRDTNGSNREVSSQSRDTSGPNREIGAQSRDTSGSNREVSSQRRDTSGSNREISAHSRDTSGPRREVSSQSRDTSGPNREISAQSTDTSGSNREISAQRRDVSGSNREISAQSRDTSGPNREISAQSRDTSGSNREISAQSRDTSGPNREISAQSRDTSGPNREISAQSRDTSGSNREISAQSIDTSGPNREISAQRRDTSGSNREVTSQNRDISASREVNRYQQSGLGGDILALTRRSPQGSFMDDSSIRRPPLYTSAPSRPSSSPPYSYHRAISPLSSPRDGEVAVSSSSRYGPSSVSRATTVTTQSMLDRGSPTGSALSPEGTQAVASGAAAASKQFSEDGVKELLETLKKNQSSRRKVSPETSPRERLGASEISALRQKLVERDEAVKKLKAKNASYKERIEQLREKEMELTKALSLAETSQKALREQEEISSELENALGEKEKQFAEMEVKVLEMKREKRRMDGEFEQGKKDYEKKIQDLRKVHVLLEQEVKTLREKSRQTSSKYSKDYKEVLEKCQEYLAVSASLKDQVQTLEKENKDLKEKLKIVTRSRQENLTSGDHYPSSRLDHQDYSSINTSRDHYSSRPDHQDHSSINGYLDTNPSHDRHQFDSLQSQTDPPRHYSSNDRYLPTTTRDSTTNTRSPYDSHRPVLENSRSQPESTDHRTNRSRPLSETTRQLDEMLRDRPESRRGRSDIYGSESFETSPRVERSRSRESRSRQRLTTADDVTSRTSDRDYRYLLPKRSHSSDAIRNEFPDASRSKISPSQERGSQELDRRSKDRSRLYHSGSYDHLNSRSTTSTQTRDLALTGHRVDFSPTSPDPSPRSERRPSPGKGSPFAPDTPQQIDIGMTVLVSRHRGGLCKGIVQYVGYLPDKEGKVYVGLELKDAEGKHDGTFNGQRFFKCKTNRGVFVPFEKIVMAYT</sequence>